<protein>
    <submittedName>
        <fullName evidence="3">Putative MarR family transcriptional regulator</fullName>
    </submittedName>
</protein>
<dbReference type="AlphaFoldDB" id="H5UVU3"/>
<dbReference type="eggNOG" id="COG1846">
    <property type="taxonomic scope" value="Bacteria"/>
</dbReference>
<feature type="region of interest" description="Disordered" evidence="1">
    <location>
        <begin position="1"/>
        <end position="20"/>
    </location>
</feature>
<organism evidence="3 4">
    <name type="scientific">Mobilicoccus pelagius NBRC 104925</name>
    <dbReference type="NCBI Taxonomy" id="1089455"/>
    <lineage>
        <taxon>Bacteria</taxon>
        <taxon>Bacillati</taxon>
        <taxon>Actinomycetota</taxon>
        <taxon>Actinomycetes</taxon>
        <taxon>Micrococcales</taxon>
        <taxon>Dermatophilaceae</taxon>
        <taxon>Mobilicoccus</taxon>
    </lineage>
</organism>
<gene>
    <name evidence="3" type="ORF">MOPEL_135_00890</name>
</gene>
<dbReference type="Proteomes" id="UP000004367">
    <property type="component" value="Unassembled WGS sequence"/>
</dbReference>
<evidence type="ECO:0000259" key="2">
    <source>
        <dbReference type="PROSITE" id="PS50995"/>
    </source>
</evidence>
<dbReference type="Gene3D" id="1.10.10.10">
    <property type="entry name" value="Winged helix-like DNA-binding domain superfamily/Winged helix DNA-binding domain"/>
    <property type="match status" value="1"/>
</dbReference>
<accession>H5UVU3</accession>
<dbReference type="PANTHER" id="PTHR39515:SF2">
    <property type="entry name" value="HTH-TYPE TRANSCRIPTIONAL REGULATOR RV0880"/>
    <property type="match status" value="1"/>
</dbReference>
<dbReference type="PANTHER" id="PTHR39515">
    <property type="entry name" value="CONSERVED PROTEIN"/>
    <property type="match status" value="1"/>
</dbReference>
<dbReference type="STRING" id="1089455.MOPEL_135_00890"/>
<dbReference type="GO" id="GO:0003700">
    <property type="term" value="F:DNA-binding transcription factor activity"/>
    <property type="evidence" value="ECO:0007669"/>
    <property type="project" value="InterPro"/>
</dbReference>
<name>H5UVU3_9MICO</name>
<dbReference type="PROSITE" id="PS50995">
    <property type="entry name" value="HTH_MARR_2"/>
    <property type="match status" value="1"/>
</dbReference>
<dbReference type="InterPro" id="IPR000835">
    <property type="entry name" value="HTH_MarR-typ"/>
</dbReference>
<dbReference type="InterPro" id="IPR036390">
    <property type="entry name" value="WH_DNA-bd_sf"/>
</dbReference>
<feature type="domain" description="HTH marR-type" evidence="2">
    <location>
        <begin position="18"/>
        <end position="155"/>
    </location>
</feature>
<keyword evidence="4" id="KW-1185">Reference proteome</keyword>
<evidence type="ECO:0000313" key="4">
    <source>
        <dbReference type="Proteomes" id="UP000004367"/>
    </source>
</evidence>
<evidence type="ECO:0000256" key="1">
    <source>
        <dbReference type="SAM" id="MobiDB-lite"/>
    </source>
</evidence>
<comment type="caution">
    <text evidence="3">The sequence shown here is derived from an EMBL/GenBank/DDBJ whole genome shotgun (WGS) entry which is preliminary data.</text>
</comment>
<proteinExistence type="predicted"/>
<dbReference type="EMBL" id="BAFE01000094">
    <property type="protein sequence ID" value="GAB49851.1"/>
    <property type="molecule type" value="Genomic_DNA"/>
</dbReference>
<evidence type="ECO:0000313" key="3">
    <source>
        <dbReference type="EMBL" id="GAB49851.1"/>
    </source>
</evidence>
<dbReference type="SMART" id="SM00347">
    <property type="entry name" value="HTH_MARR"/>
    <property type="match status" value="1"/>
</dbReference>
<dbReference type="Pfam" id="PF12802">
    <property type="entry name" value="MarR_2"/>
    <property type="match status" value="1"/>
</dbReference>
<dbReference type="InterPro" id="IPR036388">
    <property type="entry name" value="WH-like_DNA-bd_sf"/>
</dbReference>
<sequence>MSGAGTGSYDEGVTPDDPAALSEAIRGVVWDVTRRLRQESEDVTDVPLAQQAVLRRLDTTPGLTSAELARAEFVRPQSMNATVTAMRRQGLVESRVAQEDARRRELHLTAEGLSLLEQIRTTRADWVQVRLETAFSRVERSALAEAVALLGRLVGDEEAIRGTHQLD</sequence>
<dbReference type="SUPFAM" id="SSF46785">
    <property type="entry name" value="Winged helix' DNA-binding domain"/>
    <property type="match status" value="1"/>
</dbReference>
<dbReference type="InterPro" id="IPR052526">
    <property type="entry name" value="HTH-type_Bedaq_tolerance"/>
</dbReference>
<reference evidence="3 4" key="1">
    <citation type="submission" date="2012-02" db="EMBL/GenBank/DDBJ databases">
        <title>Whole genome shotgun sequence of Mobilicoccus pelagius NBRC 104925.</title>
        <authorList>
            <person name="Yoshida Y."/>
            <person name="Hosoyama A."/>
            <person name="Tsuchikane K."/>
            <person name="Katsumata H."/>
            <person name="Yamazaki S."/>
            <person name="Fujita N."/>
        </authorList>
    </citation>
    <scope>NUCLEOTIDE SEQUENCE [LARGE SCALE GENOMIC DNA]</scope>
    <source>
        <strain evidence="3 4">NBRC 104925</strain>
    </source>
</reference>